<keyword evidence="1" id="KW-0812">Transmembrane</keyword>
<dbReference type="Pfam" id="PF12841">
    <property type="entry name" value="YvrJ"/>
    <property type="match status" value="1"/>
</dbReference>
<evidence type="ECO:0000256" key="1">
    <source>
        <dbReference type="SAM" id="Phobius"/>
    </source>
</evidence>
<accession>A0A2N0YYQ4</accession>
<sequence>MNEIISFISQVGFPIVVSFYLLNRIEAKLDIMIQSIQNLSRYNIE</sequence>
<protein>
    <submittedName>
        <fullName evidence="2">YvrJ family protein</fullName>
    </submittedName>
</protein>
<dbReference type="RefSeq" id="WP_101178432.1">
    <property type="nucleotide sequence ID" value="NZ_PISE01000043.1"/>
</dbReference>
<gene>
    <name evidence="2" type="ORF">CWS01_17320</name>
</gene>
<dbReference type="OrthoDB" id="2662123at2"/>
<keyword evidence="1" id="KW-1133">Transmembrane helix</keyword>
<dbReference type="AlphaFoldDB" id="A0A2N0YYQ4"/>
<evidence type="ECO:0000313" key="2">
    <source>
        <dbReference type="EMBL" id="PKG22375.1"/>
    </source>
</evidence>
<reference evidence="2 3" key="1">
    <citation type="journal article" date="2003" name="Int. J. Syst. Evol. Microbiol.">
        <title>Bacillus nealsonii sp. nov., isolated from a spacecraft-assembly facility, whose spores are gamma-radiation resistant.</title>
        <authorList>
            <person name="Venkateswaran K."/>
            <person name="Kempf M."/>
            <person name="Chen F."/>
            <person name="Satomi M."/>
            <person name="Nicholson W."/>
            <person name="Kern R."/>
        </authorList>
    </citation>
    <scope>NUCLEOTIDE SEQUENCE [LARGE SCALE GENOMIC DNA]</scope>
    <source>
        <strain evidence="2 3">FO-92</strain>
    </source>
</reference>
<evidence type="ECO:0000313" key="3">
    <source>
        <dbReference type="Proteomes" id="UP000233375"/>
    </source>
</evidence>
<keyword evidence="1" id="KW-0472">Membrane</keyword>
<feature type="transmembrane region" description="Helical" evidence="1">
    <location>
        <begin position="6"/>
        <end position="22"/>
    </location>
</feature>
<name>A0A2N0YYQ4_9BACI</name>
<proteinExistence type="predicted"/>
<organism evidence="2 3">
    <name type="scientific">Niallia nealsonii</name>
    <dbReference type="NCBI Taxonomy" id="115979"/>
    <lineage>
        <taxon>Bacteria</taxon>
        <taxon>Bacillati</taxon>
        <taxon>Bacillota</taxon>
        <taxon>Bacilli</taxon>
        <taxon>Bacillales</taxon>
        <taxon>Bacillaceae</taxon>
        <taxon>Niallia</taxon>
    </lineage>
</organism>
<dbReference type="EMBL" id="PISE01000043">
    <property type="protein sequence ID" value="PKG22375.1"/>
    <property type="molecule type" value="Genomic_DNA"/>
</dbReference>
<dbReference type="InterPro" id="IPR024419">
    <property type="entry name" value="YvrJ"/>
</dbReference>
<keyword evidence="3" id="KW-1185">Reference proteome</keyword>
<dbReference type="Proteomes" id="UP000233375">
    <property type="component" value="Unassembled WGS sequence"/>
</dbReference>
<comment type="caution">
    <text evidence="2">The sequence shown here is derived from an EMBL/GenBank/DDBJ whole genome shotgun (WGS) entry which is preliminary data.</text>
</comment>